<protein>
    <submittedName>
        <fullName evidence="2">Uncharacterized protein</fullName>
    </submittedName>
</protein>
<evidence type="ECO:0000256" key="1">
    <source>
        <dbReference type="SAM" id="MobiDB-lite"/>
    </source>
</evidence>
<name>A0AAD7P2J8_9AGAR</name>
<dbReference type="AlphaFoldDB" id="A0AAD7P2J8"/>
<sequence>MTFLGAQSTPNPPRPDKPDTPSVYSLAPALAPNSKHECVPSFPPFTSPTSVDLRSAANVLRRLSSRWILRVRGRRGRHLARASLPAHPDRRDGVDPAVTTIPSAVCAHTCAFQCRRIHKLPPTPVLHAPPSAVSIFLARASLRRCHPHAHYPHDAGGAIHARDTRCRYADTARAHGWPRGAEDGGTGGGVDVPTRCAETRGECAWPSPRPGREGCLRVEGGGIRCETASVRSRVVETQSPHCALRAITSSPSTRTVGRRAALRLDLRASRGLVPTPRALGRLALVQAGRGLNHIGNYAN</sequence>
<evidence type="ECO:0000313" key="2">
    <source>
        <dbReference type="EMBL" id="KAJ7785042.1"/>
    </source>
</evidence>
<accession>A0AAD7P2J8</accession>
<keyword evidence="3" id="KW-1185">Reference proteome</keyword>
<dbReference type="EMBL" id="JARJLG010000001">
    <property type="protein sequence ID" value="KAJ7785042.1"/>
    <property type="molecule type" value="Genomic_DNA"/>
</dbReference>
<evidence type="ECO:0000313" key="3">
    <source>
        <dbReference type="Proteomes" id="UP001215280"/>
    </source>
</evidence>
<organism evidence="2 3">
    <name type="scientific">Mycena maculata</name>
    <dbReference type="NCBI Taxonomy" id="230809"/>
    <lineage>
        <taxon>Eukaryota</taxon>
        <taxon>Fungi</taxon>
        <taxon>Dikarya</taxon>
        <taxon>Basidiomycota</taxon>
        <taxon>Agaricomycotina</taxon>
        <taxon>Agaricomycetes</taxon>
        <taxon>Agaricomycetidae</taxon>
        <taxon>Agaricales</taxon>
        <taxon>Marasmiineae</taxon>
        <taxon>Mycenaceae</taxon>
        <taxon>Mycena</taxon>
    </lineage>
</organism>
<dbReference type="Proteomes" id="UP001215280">
    <property type="component" value="Unassembled WGS sequence"/>
</dbReference>
<proteinExistence type="predicted"/>
<gene>
    <name evidence="2" type="ORF">DFH07DRAFT_2808</name>
</gene>
<comment type="caution">
    <text evidence="2">The sequence shown here is derived from an EMBL/GenBank/DDBJ whole genome shotgun (WGS) entry which is preliminary data.</text>
</comment>
<feature type="region of interest" description="Disordered" evidence="1">
    <location>
        <begin position="1"/>
        <end position="22"/>
    </location>
</feature>
<reference evidence="2" key="1">
    <citation type="submission" date="2023-03" db="EMBL/GenBank/DDBJ databases">
        <title>Massive genome expansion in bonnet fungi (Mycena s.s.) driven by repeated elements and novel gene families across ecological guilds.</title>
        <authorList>
            <consortium name="Lawrence Berkeley National Laboratory"/>
            <person name="Harder C.B."/>
            <person name="Miyauchi S."/>
            <person name="Viragh M."/>
            <person name="Kuo A."/>
            <person name="Thoen E."/>
            <person name="Andreopoulos B."/>
            <person name="Lu D."/>
            <person name="Skrede I."/>
            <person name="Drula E."/>
            <person name="Henrissat B."/>
            <person name="Morin E."/>
            <person name="Kohler A."/>
            <person name="Barry K."/>
            <person name="LaButti K."/>
            <person name="Morin E."/>
            <person name="Salamov A."/>
            <person name="Lipzen A."/>
            <person name="Mereny Z."/>
            <person name="Hegedus B."/>
            <person name="Baldrian P."/>
            <person name="Stursova M."/>
            <person name="Weitz H."/>
            <person name="Taylor A."/>
            <person name="Grigoriev I.V."/>
            <person name="Nagy L.G."/>
            <person name="Martin F."/>
            <person name="Kauserud H."/>
        </authorList>
    </citation>
    <scope>NUCLEOTIDE SEQUENCE</scope>
    <source>
        <strain evidence="2">CBHHK188m</strain>
    </source>
</reference>